<evidence type="ECO:0000256" key="4">
    <source>
        <dbReference type="SAM" id="MobiDB-lite"/>
    </source>
</evidence>
<evidence type="ECO:0000313" key="8">
    <source>
        <dbReference type="Proteomes" id="UP000054051"/>
    </source>
</evidence>
<dbReference type="PANTHER" id="PTHR30224">
    <property type="entry name" value="ELECTRON TRANSPORT PROTEIN"/>
    <property type="match status" value="1"/>
</dbReference>
<feature type="domain" description="4Fe-4S ferredoxin-type" evidence="6">
    <location>
        <begin position="227"/>
        <end position="260"/>
    </location>
</feature>
<keyword evidence="8" id="KW-1185">Reference proteome</keyword>
<protein>
    <submittedName>
        <fullName evidence="7">Polyferredoxin-like protein</fullName>
    </submittedName>
</protein>
<evidence type="ECO:0000259" key="6">
    <source>
        <dbReference type="Pfam" id="PF12801"/>
    </source>
</evidence>
<sequence>MARARRQYGDRCGRSRSASLRDGGDPAAIPNTRNGEATPCKPLESVNPEPFSERLHKERVRRQYEQYGEREATPCKPLKKALARIGDWMRRHSAAIRAMQWVIVCLYAVLVTAPAFMPLPGNAEHVWNHLTVFAQWIFWGIWWPFVLISIVLFGRVWCGILCPEGALSEFASRHGRSRPIPRWMRWGGWPFVAFSITTVYGQMVSVYQYPKAVLLVLGGSTVAAIATGYLYGREKRIWCKYLCPVNGVFALLAKLAPVHFKVDPSAWQRSYTQGEQGRRAIPVNCAPLVPLRHMQGNAACHMCARCSGHRDAIALARRSPSDEVVRLGQSSAHRWDTVLIAYGLCGLAVGAFHWTVSPWFIAIKQTLAGWLIERDILWPFNTNAPWFLLTHYPRQNDVFNWLDGGLLITYIIGTGLIYGTALIALLALANLCLGKWRSARLHHLAQTLIPLAGCGVFLGLTTTTLNILRADQIHIDWANKARLFLLLGASLWSAWLAWQVTGRYSTAADFRRLAAMLCIMTALMIANSAWWLLFWHW</sequence>
<dbReference type="Pfam" id="PF12801">
    <property type="entry name" value="Fer4_5"/>
    <property type="match status" value="2"/>
</dbReference>
<comment type="caution">
    <text evidence="7">The sequence shown here is derived from an EMBL/GenBank/DDBJ whole genome shotgun (WGS) entry which is preliminary data.</text>
</comment>
<feature type="transmembrane region" description="Helical" evidence="5">
    <location>
        <begin position="183"/>
        <end position="200"/>
    </location>
</feature>
<gene>
    <name evidence="7" type="ORF">CAGGBEG34_460003</name>
</gene>
<feature type="transmembrane region" description="Helical" evidence="5">
    <location>
        <begin position="407"/>
        <end position="429"/>
    </location>
</feature>
<dbReference type="AlphaFoldDB" id="G2JBI3"/>
<feature type="region of interest" description="Disordered" evidence="4">
    <location>
        <begin position="1"/>
        <end position="43"/>
    </location>
</feature>
<evidence type="ECO:0000313" key="7">
    <source>
        <dbReference type="EMBL" id="CCD30137.1"/>
    </source>
</evidence>
<keyword evidence="5" id="KW-1133">Transmembrane helix</keyword>
<evidence type="ECO:0000256" key="5">
    <source>
        <dbReference type="SAM" id="Phobius"/>
    </source>
</evidence>
<dbReference type="InterPro" id="IPR017896">
    <property type="entry name" value="4Fe4S_Fe-S-bd"/>
</dbReference>
<reference evidence="7 8" key="1">
    <citation type="submission" date="2011-08" db="EMBL/GenBank/DDBJ databases">
        <title>The genome of the obligate endobacterium of an arbuscular mycorrhizal fungus reveals an interphylum network of nutritional interactions.</title>
        <authorList>
            <person name="Ghignone S."/>
            <person name="Salvioli A."/>
            <person name="Anca I."/>
            <person name="Lumini E."/>
            <person name="Ortu G."/>
            <person name="Petiti L."/>
            <person name="Cruveiller S."/>
            <person name="Bianciotto V."/>
            <person name="Piffanelli P."/>
            <person name="Lanfranco L."/>
            <person name="Bonfante P."/>
        </authorList>
    </citation>
    <scope>NUCLEOTIDE SEQUENCE [LARGE SCALE GENOMIC DNA]</scope>
    <source>
        <strain evidence="7 8">BEG34</strain>
    </source>
</reference>
<name>G2JBI3_9BURK</name>
<dbReference type="EMBL" id="CAFB01000065">
    <property type="protein sequence ID" value="CCD30137.1"/>
    <property type="molecule type" value="Genomic_DNA"/>
</dbReference>
<dbReference type="eggNOG" id="COG0348">
    <property type="taxonomic scope" value="Bacteria"/>
</dbReference>
<evidence type="ECO:0000256" key="2">
    <source>
        <dbReference type="ARBA" id="ARBA00022475"/>
    </source>
</evidence>
<evidence type="ECO:0000256" key="3">
    <source>
        <dbReference type="ARBA" id="ARBA00023136"/>
    </source>
</evidence>
<feature type="transmembrane region" description="Helical" evidence="5">
    <location>
        <begin position="339"/>
        <end position="361"/>
    </location>
</feature>
<dbReference type="STRING" id="1070319.CAGGBEG34_460003"/>
<keyword evidence="3 5" id="KW-0472">Membrane</keyword>
<keyword evidence="5" id="KW-0812">Transmembrane</keyword>
<feature type="transmembrane region" description="Helical" evidence="5">
    <location>
        <begin position="441"/>
        <end position="461"/>
    </location>
</feature>
<comment type="subcellular location">
    <subcellularLocation>
        <location evidence="1">Cell membrane</location>
    </subcellularLocation>
</comment>
<accession>G2JBI3</accession>
<feature type="transmembrane region" description="Helical" evidence="5">
    <location>
        <begin position="513"/>
        <end position="533"/>
    </location>
</feature>
<evidence type="ECO:0000256" key="1">
    <source>
        <dbReference type="ARBA" id="ARBA00004236"/>
    </source>
</evidence>
<feature type="domain" description="4Fe-4S ferredoxin-type" evidence="6">
    <location>
        <begin position="137"/>
        <end position="180"/>
    </location>
</feature>
<feature type="transmembrane region" description="Helical" evidence="5">
    <location>
        <begin position="212"/>
        <end position="232"/>
    </location>
</feature>
<feature type="transmembrane region" description="Helical" evidence="5">
    <location>
        <begin position="136"/>
        <end position="162"/>
    </location>
</feature>
<feature type="transmembrane region" description="Helical" evidence="5">
    <location>
        <begin position="481"/>
        <end position="501"/>
    </location>
</feature>
<organism evidence="7 8">
    <name type="scientific">Candidatus Glomeribacter gigasporarum BEG34</name>
    <dbReference type="NCBI Taxonomy" id="1070319"/>
    <lineage>
        <taxon>Bacteria</taxon>
        <taxon>Pseudomonadati</taxon>
        <taxon>Pseudomonadota</taxon>
        <taxon>Betaproteobacteria</taxon>
        <taxon>Burkholderiales</taxon>
        <taxon>Burkholderiaceae</taxon>
        <taxon>Candidatus Glomeribacter</taxon>
    </lineage>
</organism>
<dbReference type="Proteomes" id="UP000054051">
    <property type="component" value="Unassembled WGS sequence"/>
</dbReference>
<feature type="transmembrane region" description="Helical" evidence="5">
    <location>
        <begin position="98"/>
        <end position="116"/>
    </location>
</feature>
<dbReference type="InterPro" id="IPR052378">
    <property type="entry name" value="NosR_regulator"/>
</dbReference>
<dbReference type="GO" id="GO:0005886">
    <property type="term" value="C:plasma membrane"/>
    <property type="evidence" value="ECO:0007669"/>
    <property type="project" value="UniProtKB-SubCell"/>
</dbReference>
<dbReference type="PANTHER" id="PTHR30224:SF4">
    <property type="entry name" value="ELECTRON TRANSPORT PROTEIN YCCM-RELATED"/>
    <property type="match status" value="1"/>
</dbReference>
<keyword evidence="2" id="KW-1003">Cell membrane</keyword>
<proteinExistence type="predicted"/>